<feature type="domain" description="VWFA" evidence="2">
    <location>
        <begin position="144"/>
        <end position="301"/>
    </location>
</feature>
<protein>
    <submittedName>
        <fullName evidence="3">Unannotated protein</fullName>
    </submittedName>
</protein>
<dbReference type="EMBL" id="CAEZXY010000183">
    <property type="protein sequence ID" value="CAB4727674.1"/>
    <property type="molecule type" value="Genomic_DNA"/>
</dbReference>
<dbReference type="EMBL" id="CAFBRD010000140">
    <property type="protein sequence ID" value="CAB5078624.1"/>
    <property type="molecule type" value="Genomic_DNA"/>
</dbReference>
<dbReference type="EMBL" id="CAFAAM010000027">
    <property type="protein sequence ID" value="CAB4796259.1"/>
    <property type="molecule type" value="Genomic_DNA"/>
</dbReference>
<organism evidence="3">
    <name type="scientific">freshwater metagenome</name>
    <dbReference type="NCBI Taxonomy" id="449393"/>
    <lineage>
        <taxon>unclassified sequences</taxon>
        <taxon>metagenomes</taxon>
        <taxon>ecological metagenomes</taxon>
    </lineage>
</organism>
<dbReference type="Gene3D" id="3.40.50.410">
    <property type="entry name" value="von Willebrand factor, type A domain"/>
    <property type="match status" value="1"/>
</dbReference>
<evidence type="ECO:0000313" key="6">
    <source>
        <dbReference type="EMBL" id="CAB5078624.1"/>
    </source>
</evidence>
<accession>A0A6J6A144</accession>
<evidence type="ECO:0000256" key="1">
    <source>
        <dbReference type="SAM" id="MobiDB-lite"/>
    </source>
</evidence>
<feature type="region of interest" description="Disordered" evidence="1">
    <location>
        <begin position="1"/>
        <end position="36"/>
    </location>
</feature>
<dbReference type="SUPFAM" id="SSF53300">
    <property type="entry name" value="vWA-like"/>
    <property type="match status" value="1"/>
</dbReference>
<dbReference type="InterPro" id="IPR036465">
    <property type="entry name" value="vWFA_dom_sf"/>
</dbReference>
<dbReference type="Pfam" id="PF05762">
    <property type="entry name" value="VWA_CoxE"/>
    <property type="match status" value="1"/>
</dbReference>
<dbReference type="InterPro" id="IPR008912">
    <property type="entry name" value="Uncharacterised_CoxE"/>
</dbReference>
<name>A0A6J6A144_9ZZZZ</name>
<evidence type="ECO:0000313" key="3">
    <source>
        <dbReference type="EMBL" id="CAB4345433.1"/>
    </source>
</evidence>
<dbReference type="InterPro" id="IPR002035">
    <property type="entry name" value="VWF_A"/>
</dbReference>
<gene>
    <name evidence="4" type="ORF">UFOPK2624_02127</name>
    <name evidence="5" type="ORF">UFOPK3010_00324</name>
    <name evidence="3" type="ORF">UFOPK3331_01539</name>
    <name evidence="6" type="ORF">UFOPK4371_01777</name>
</gene>
<dbReference type="AlphaFoldDB" id="A0A6J6A144"/>
<dbReference type="CDD" id="cd00198">
    <property type="entry name" value="vWFA"/>
    <property type="match status" value="1"/>
</dbReference>
<dbReference type="SMART" id="SM00327">
    <property type="entry name" value="VWA"/>
    <property type="match status" value="1"/>
</dbReference>
<proteinExistence type="predicted"/>
<evidence type="ECO:0000313" key="4">
    <source>
        <dbReference type="EMBL" id="CAB4727674.1"/>
    </source>
</evidence>
<evidence type="ECO:0000313" key="5">
    <source>
        <dbReference type="EMBL" id="CAB4796259.1"/>
    </source>
</evidence>
<evidence type="ECO:0000259" key="2">
    <source>
        <dbReference type="SMART" id="SM00327"/>
    </source>
</evidence>
<reference evidence="3" key="1">
    <citation type="submission" date="2020-05" db="EMBL/GenBank/DDBJ databases">
        <authorList>
            <person name="Chiriac C."/>
            <person name="Salcher M."/>
            <person name="Ghai R."/>
            <person name="Kavagutti S V."/>
        </authorList>
    </citation>
    <scope>NUCLEOTIDE SEQUENCE</scope>
</reference>
<sequence>MLEGEEAEQALAEAGRQSTSRRQMEQHESFQEISPEVGILDEEAFADALRDDPDETLTLLAELVGATDEKLRELARSLAGRVVVDVVRTGAPRRRGIGRLRHRRADHGGELDVDRSLETIAASRARGDAPSLEDLTARDWSKPNLALCLLIDRSGSMGGERLATAAVAAAASLWRAPIDTSVIAFSDDAIVIASQGSGRDAEDVVNQIFRLRGHGTTDLAFAFRTAAAQLARSSATRKITLLLSDGRATAGDDPTIAATDLDELIVLAPADDADNAQSLADSVGGRCVLVSGPAHIPEALADALQS</sequence>
<dbReference type="EMBL" id="CAESAL010000070">
    <property type="protein sequence ID" value="CAB4345433.1"/>
    <property type="molecule type" value="Genomic_DNA"/>
</dbReference>